<dbReference type="SMART" id="SM00849">
    <property type="entry name" value="Lactamase_B"/>
    <property type="match status" value="1"/>
</dbReference>
<dbReference type="GO" id="GO:0016787">
    <property type="term" value="F:hydrolase activity"/>
    <property type="evidence" value="ECO:0007669"/>
    <property type="project" value="UniProtKB-KW"/>
</dbReference>
<dbReference type="Pfam" id="PF00753">
    <property type="entry name" value="Lactamase_B"/>
    <property type="match status" value="1"/>
</dbReference>
<accession>A0A401ZY13</accession>
<evidence type="ECO:0000259" key="1">
    <source>
        <dbReference type="SMART" id="SM00849"/>
    </source>
</evidence>
<evidence type="ECO:0000313" key="3">
    <source>
        <dbReference type="Proteomes" id="UP000287352"/>
    </source>
</evidence>
<dbReference type="InterPro" id="IPR036866">
    <property type="entry name" value="RibonucZ/Hydroxyglut_hydro"/>
</dbReference>
<dbReference type="Proteomes" id="UP000287352">
    <property type="component" value="Unassembled WGS sequence"/>
</dbReference>
<dbReference type="InterPro" id="IPR001279">
    <property type="entry name" value="Metallo-B-lactamas"/>
</dbReference>
<keyword evidence="2" id="KW-0378">Hydrolase</keyword>
<feature type="domain" description="Metallo-beta-lactamase" evidence="1">
    <location>
        <begin position="24"/>
        <end position="223"/>
    </location>
</feature>
<dbReference type="InterPro" id="IPR037482">
    <property type="entry name" value="ST1585_MBL-fold"/>
</dbReference>
<organism evidence="2 3">
    <name type="scientific">Tengunoibacter tsumagoiensis</name>
    <dbReference type="NCBI Taxonomy" id="2014871"/>
    <lineage>
        <taxon>Bacteria</taxon>
        <taxon>Bacillati</taxon>
        <taxon>Chloroflexota</taxon>
        <taxon>Ktedonobacteria</taxon>
        <taxon>Ktedonobacterales</taxon>
        <taxon>Dictyobacteraceae</taxon>
        <taxon>Tengunoibacter</taxon>
    </lineage>
</organism>
<dbReference type="PANTHER" id="PTHR42951">
    <property type="entry name" value="METALLO-BETA-LACTAMASE DOMAIN-CONTAINING"/>
    <property type="match status" value="1"/>
</dbReference>
<dbReference type="Gene3D" id="3.60.15.10">
    <property type="entry name" value="Ribonuclease Z/Hydroxyacylglutathione hydrolase-like"/>
    <property type="match status" value="1"/>
</dbReference>
<gene>
    <name evidence="2" type="ORF">KTT_16030</name>
</gene>
<keyword evidence="3" id="KW-1185">Reference proteome</keyword>
<protein>
    <submittedName>
        <fullName evidence="2">MBL fold hydrolase</fullName>
    </submittedName>
</protein>
<dbReference type="EMBL" id="BIFR01000001">
    <property type="protein sequence ID" value="GCE11744.1"/>
    <property type="molecule type" value="Genomic_DNA"/>
</dbReference>
<name>A0A401ZY13_9CHLR</name>
<sequence length="313" mass="35116">MTAVQKLSADLWQCNLPFQGEDEIIGPYLLAGNKELAIIDPGPTTTVPALLDALREAGFQPEEVTHILGTHIHLDHMGGTGTLLESMPKAQIYVHRKGAPHLVDPTKFIASATRIYQDQMQELWGEIKPVPQERIHTLDDGEILTVAGRRLEVHYTPGHAIHHVVFFDVHSGALFAGDIAGVHLPNVNYVRPPTPPPDLDLDDWFNSLDKMKRLYPDLLYLAHFGAVRNPTQHIERLREKLITWGNFILGAVRDGKSEAEITQMLKAHTEPEVVRLAGSKDILKKLELATNYSMTVQGYLRYWKKKQPDSVLS</sequence>
<dbReference type="RefSeq" id="WP_161975339.1">
    <property type="nucleotide sequence ID" value="NZ_BIFR01000001.1"/>
</dbReference>
<comment type="caution">
    <text evidence="2">The sequence shown here is derived from an EMBL/GenBank/DDBJ whole genome shotgun (WGS) entry which is preliminary data.</text>
</comment>
<dbReference type="SUPFAM" id="SSF56281">
    <property type="entry name" value="Metallo-hydrolase/oxidoreductase"/>
    <property type="match status" value="1"/>
</dbReference>
<evidence type="ECO:0000313" key="2">
    <source>
        <dbReference type="EMBL" id="GCE11744.1"/>
    </source>
</evidence>
<dbReference type="InterPro" id="IPR050855">
    <property type="entry name" value="NDM-1-like"/>
</dbReference>
<dbReference type="PANTHER" id="PTHR42951:SF22">
    <property type="entry name" value="METALLO BETA-LACTAMASE SUPERFAMILY LIPOPROTEIN"/>
    <property type="match status" value="1"/>
</dbReference>
<dbReference type="AlphaFoldDB" id="A0A401ZY13"/>
<reference evidence="3" key="1">
    <citation type="submission" date="2018-12" db="EMBL/GenBank/DDBJ databases">
        <title>Tengunoibacter tsumagoiensis gen. nov., sp. nov., Dictyobacter kobayashii sp. nov., D. alpinus sp. nov., and D. joshuensis sp. nov. and description of Dictyobacteraceae fam. nov. within the order Ktedonobacterales isolated from Tengu-no-mugimeshi.</title>
        <authorList>
            <person name="Wang C.M."/>
            <person name="Zheng Y."/>
            <person name="Sakai Y."/>
            <person name="Toyoda A."/>
            <person name="Minakuchi Y."/>
            <person name="Abe K."/>
            <person name="Yokota A."/>
            <person name="Yabe S."/>
        </authorList>
    </citation>
    <scope>NUCLEOTIDE SEQUENCE [LARGE SCALE GENOMIC DNA]</scope>
    <source>
        <strain evidence="3">Uno3</strain>
    </source>
</reference>
<proteinExistence type="predicted"/>
<dbReference type="CDD" id="cd07726">
    <property type="entry name" value="ST1585-like_MBL-fold"/>
    <property type="match status" value="1"/>
</dbReference>